<keyword evidence="4" id="KW-0597">Phosphoprotein</keyword>
<dbReference type="EMBL" id="ARXU01000004">
    <property type="protein sequence ID" value="KGD61585.1"/>
    <property type="molecule type" value="Genomic_DNA"/>
</dbReference>
<dbReference type="PRINTS" id="PR00344">
    <property type="entry name" value="BCTRLSENSOR"/>
</dbReference>
<evidence type="ECO:0000313" key="12">
    <source>
        <dbReference type="EMBL" id="KGD61585.1"/>
    </source>
</evidence>
<accession>A0ABR4WDW0</accession>
<evidence type="ECO:0000256" key="3">
    <source>
        <dbReference type="ARBA" id="ARBA00012438"/>
    </source>
</evidence>
<dbReference type="InterPro" id="IPR005467">
    <property type="entry name" value="His_kinase_dom"/>
</dbReference>
<keyword evidence="5" id="KW-0808">Transferase</keyword>
<comment type="caution">
    <text evidence="12">The sequence shown here is derived from an EMBL/GenBank/DDBJ whole genome shotgun (WGS) entry which is preliminary data.</text>
</comment>
<name>A0ABR4WDW0_9GAMM</name>
<dbReference type="PROSITE" id="PS50109">
    <property type="entry name" value="HIS_KIN"/>
    <property type="match status" value="1"/>
</dbReference>
<dbReference type="PANTHER" id="PTHR45436:SF5">
    <property type="entry name" value="SENSOR HISTIDINE KINASE TRCS"/>
    <property type="match status" value="1"/>
</dbReference>
<dbReference type="PANTHER" id="PTHR45436">
    <property type="entry name" value="SENSOR HISTIDINE KINASE YKOH"/>
    <property type="match status" value="1"/>
</dbReference>
<dbReference type="Gene3D" id="3.30.565.10">
    <property type="entry name" value="Histidine kinase-like ATPase, C-terminal domain"/>
    <property type="match status" value="1"/>
</dbReference>
<evidence type="ECO:0000313" key="13">
    <source>
        <dbReference type="Proteomes" id="UP000029443"/>
    </source>
</evidence>
<comment type="catalytic activity">
    <reaction evidence="1">
        <text>ATP + protein L-histidine = ADP + protein N-phospho-L-histidine.</text>
        <dbReference type="EC" id="2.7.13.3"/>
    </reaction>
</comment>
<evidence type="ECO:0000256" key="10">
    <source>
        <dbReference type="SAM" id="Phobius"/>
    </source>
</evidence>
<keyword evidence="7 12" id="KW-0418">Kinase</keyword>
<dbReference type="SUPFAM" id="SSF55874">
    <property type="entry name" value="ATPase domain of HSP90 chaperone/DNA topoisomerase II/histidine kinase"/>
    <property type="match status" value="1"/>
</dbReference>
<dbReference type="InterPro" id="IPR050428">
    <property type="entry name" value="TCS_sensor_his_kinase"/>
</dbReference>
<proteinExistence type="predicted"/>
<evidence type="ECO:0000256" key="9">
    <source>
        <dbReference type="ARBA" id="ARBA00023136"/>
    </source>
</evidence>
<protein>
    <recommendedName>
        <fullName evidence="3">histidine kinase</fullName>
        <ecNumber evidence="3">2.7.13.3</ecNumber>
    </recommendedName>
</protein>
<keyword evidence="8 10" id="KW-1133">Transmembrane helix</keyword>
<dbReference type="RefSeq" id="WP_035246644.1">
    <property type="nucleotide sequence ID" value="NZ_ARXU01000004.1"/>
</dbReference>
<dbReference type="InterPro" id="IPR004358">
    <property type="entry name" value="Sig_transdc_His_kin-like_C"/>
</dbReference>
<organism evidence="12 13">
    <name type="scientific">Alcanivorax jadensis T9</name>
    <dbReference type="NCBI Taxonomy" id="1177181"/>
    <lineage>
        <taxon>Bacteria</taxon>
        <taxon>Pseudomonadati</taxon>
        <taxon>Pseudomonadota</taxon>
        <taxon>Gammaproteobacteria</taxon>
        <taxon>Oceanospirillales</taxon>
        <taxon>Alcanivoracaceae</taxon>
        <taxon>Alcanivorax</taxon>
    </lineage>
</organism>
<keyword evidence="9 10" id="KW-0472">Membrane</keyword>
<evidence type="ECO:0000256" key="5">
    <source>
        <dbReference type="ARBA" id="ARBA00022679"/>
    </source>
</evidence>
<keyword evidence="6 10" id="KW-0812">Transmembrane</keyword>
<dbReference type="Pfam" id="PF02518">
    <property type="entry name" value="HATPase_c"/>
    <property type="match status" value="1"/>
</dbReference>
<evidence type="ECO:0000256" key="7">
    <source>
        <dbReference type="ARBA" id="ARBA00022777"/>
    </source>
</evidence>
<evidence type="ECO:0000256" key="4">
    <source>
        <dbReference type="ARBA" id="ARBA00022553"/>
    </source>
</evidence>
<sequence length="447" mass="49609">MRSIGRRLGISLFVSLLLAGLLISQGALWWLEREQREALSDSLRDDAAGVLTAIGRGQNDELTLDPTRLHPAYRRPLSGRYFVVEVADSRWRSRSLWDATLTLPGLPGMDEALQPGPGSQQLLRYRGEYRMNDQPVTIVVAQDYTPVMTAYSRTRTAVLIAWLVVLLALAVVQQWLLRRGLSPLRQARKEIEQLRGGQRNALNEDVALELHPLVLEINRLQRHTEQQLQRSRHALGDLGHALKTPLAVLKNRCNEPLKTADPALHALLEEQLGQMEATIRRALGRARVAAGVTASNRFCPADHVPLLLTTLERAHHRSLQVVVEGDQLPAQPLERDDMLEVLGNLLDNAFKWADSRIRLTLDDRDGHLHLCVEDDGPGIAPERRQQVLQRGQRLDERTPGDGLGLAIVSDTVAAYGGELSLGESAWGGLRVELRLPVPAAGSYSEAP</sequence>
<keyword evidence="13" id="KW-1185">Reference proteome</keyword>
<dbReference type="EC" id="2.7.13.3" evidence="3"/>
<evidence type="ECO:0000256" key="6">
    <source>
        <dbReference type="ARBA" id="ARBA00022692"/>
    </source>
</evidence>
<dbReference type="SMART" id="SM00387">
    <property type="entry name" value="HATPase_c"/>
    <property type="match status" value="1"/>
</dbReference>
<feature type="domain" description="Histidine kinase" evidence="11">
    <location>
        <begin position="237"/>
        <end position="439"/>
    </location>
</feature>
<reference evidence="12 13" key="1">
    <citation type="submission" date="2012-09" db="EMBL/GenBank/DDBJ databases">
        <title>Genome Sequence of alkane-degrading Bacterium Alcanivorax jadensis T9.</title>
        <authorList>
            <person name="Lai Q."/>
            <person name="Shao Z."/>
        </authorList>
    </citation>
    <scope>NUCLEOTIDE SEQUENCE [LARGE SCALE GENOMIC DNA]</scope>
    <source>
        <strain evidence="12 13">T9</strain>
    </source>
</reference>
<evidence type="ECO:0000256" key="8">
    <source>
        <dbReference type="ARBA" id="ARBA00022989"/>
    </source>
</evidence>
<dbReference type="InterPro" id="IPR036890">
    <property type="entry name" value="HATPase_C_sf"/>
</dbReference>
<gene>
    <name evidence="12" type="ORF">T9A_01534</name>
</gene>
<feature type="transmembrane region" description="Helical" evidence="10">
    <location>
        <begin position="157"/>
        <end position="177"/>
    </location>
</feature>
<evidence type="ECO:0000256" key="2">
    <source>
        <dbReference type="ARBA" id="ARBA00004370"/>
    </source>
</evidence>
<dbReference type="Proteomes" id="UP000029443">
    <property type="component" value="Unassembled WGS sequence"/>
</dbReference>
<evidence type="ECO:0000259" key="11">
    <source>
        <dbReference type="PROSITE" id="PS50109"/>
    </source>
</evidence>
<comment type="subcellular location">
    <subcellularLocation>
        <location evidence="2">Membrane</location>
    </subcellularLocation>
</comment>
<dbReference type="InterPro" id="IPR003594">
    <property type="entry name" value="HATPase_dom"/>
</dbReference>
<dbReference type="GO" id="GO:0016301">
    <property type="term" value="F:kinase activity"/>
    <property type="evidence" value="ECO:0007669"/>
    <property type="project" value="UniProtKB-KW"/>
</dbReference>
<evidence type="ECO:0000256" key="1">
    <source>
        <dbReference type="ARBA" id="ARBA00000085"/>
    </source>
</evidence>